<feature type="region of interest" description="Disordered" evidence="1">
    <location>
        <begin position="43"/>
        <end position="66"/>
    </location>
</feature>
<sequence length="205" mass="23132">MVEVEVEDGMTYESNLLDANIVETRKRQRMDRGDGKDIIDDDSSVNDLTHTARSRPPNSEANCTKLSHLGSEPKQIRRKKLSKIHAFSGKPPLDSNFYIELLSRVKVPLSVLEIAQISPEAALHWKRLMTRENSRKKKTTGIDGNAVEIEEDLLNELYDYLKNRAESNKVIVLNIRDGKITLKLVISEIGNKQIGSGKVGQTKYC</sequence>
<feature type="compositionally biased region" description="Polar residues" evidence="1">
    <location>
        <begin position="45"/>
        <end position="65"/>
    </location>
</feature>
<dbReference type="HOGENOM" id="CLU_1338410_0_0_1"/>
<protein>
    <submittedName>
        <fullName evidence="2">Uncharacterized protein</fullName>
    </submittedName>
</protein>
<dbReference type="EMBL" id="JNVN01003317">
    <property type="protein sequence ID" value="KHJ31035.1"/>
    <property type="molecule type" value="Genomic_DNA"/>
</dbReference>
<accession>A0A0B1P164</accession>
<comment type="caution">
    <text evidence="2">The sequence shown here is derived from an EMBL/GenBank/DDBJ whole genome shotgun (WGS) entry which is preliminary data.</text>
</comment>
<organism evidence="2 3">
    <name type="scientific">Uncinula necator</name>
    <name type="common">Grape powdery mildew</name>
    <dbReference type="NCBI Taxonomy" id="52586"/>
    <lineage>
        <taxon>Eukaryota</taxon>
        <taxon>Fungi</taxon>
        <taxon>Dikarya</taxon>
        <taxon>Ascomycota</taxon>
        <taxon>Pezizomycotina</taxon>
        <taxon>Leotiomycetes</taxon>
        <taxon>Erysiphales</taxon>
        <taxon>Erysiphaceae</taxon>
        <taxon>Erysiphe</taxon>
    </lineage>
</organism>
<evidence type="ECO:0000256" key="1">
    <source>
        <dbReference type="SAM" id="MobiDB-lite"/>
    </source>
</evidence>
<gene>
    <name evidence="2" type="ORF">EV44_g3254</name>
</gene>
<keyword evidence="3" id="KW-1185">Reference proteome</keyword>
<proteinExistence type="predicted"/>
<evidence type="ECO:0000313" key="2">
    <source>
        <dbReference type="EMBL" id="KHJ31035.1"/>
    </source>
</evidence>
<name>A0A0B1P164_UNCNE</name>
<reference evidence="2 3" key="1">
    <citation type="journal article" date="2014" name="BMC Genomics">
        <title>Adaptive genomic structural variation in the grape powdery mildew pathogen, Erysiphe necator.</title>
        <authorList>
            <person name="Jones L."/>
            <person name="Riaz S."/>
            <person name="Morales-Cruz A."/>
            <person name="Amrine K.C."/>
            <person name="McGuire B."/>
            <person name="Gubler W.D."/>
            <person name="Walker M.A."/>
            <person name="Cantu D."/>
        </authorList>
    </citation>
    <scope>NUCLEOTIDE SEQUENCE [LARGE SCALE GENOMIC DNA]</scope>
    <source>
        <strain evidence="3">c</strain>
    </source>
</reference>
<dbReference type="AlphaFoldDB" id="A0A0B1P164"/>
<dbReference type="Proteomes" id="UP000030854">
    <property type="component" value="Unassembled WGS sequence"/>
</dbReference>
<evidence type="ECO:0000313" key="3">
    <source>
        <dbReference type="Proteomes" id="UP000030854"/>
    </source>
</evidence>